<name>A0A6J3LRB0_9PEZI</name>
<gene>
    <name evidence="2" type="ORF">K489DRAFT_328744</name>
</gene>
<reference evidence="2" key="2">
    <citation type="submission" date="2020-04" db="EMBL/GenBank/DDBJ databases">
        <authorList>
            <consortium name="NCBI Genome Project"/>
        </authorList>
    </citation>
    <scope>NUCLEOTIDE SEQUENCE</scope>
    <source>
        <strain evidence="2">CBS 342.82</strain>
    </source>
</reference>
<dbReference type="GeneID" id="54359883"/>
<keyword evidence="1" id="KW-1185">Reference proteome</keyword>
<dbReference type="Proteomes" id="UP000504637">
    <property type="component" value="Unplaced"/>
</dbReference>
<dbReference type="AlphaFoldDB" id="A0A6J3LRB0"/>
<feature type="non-terminal residue" evidence="2">
    <location>
        <position position="1"/>
    </location>
</feature>
<reference evidence="2" key="1">
    <citation type="submission" date="2020-01" db="EMBL/GenBank/DDBJ databases">
        <authorList>
            <consortium name="DOE Joint Genome Institute"/>
            <person name="Haridas S."/>
            <person name="Albert R."/>
            <person name="Binder M."/>
            <person name="Bloem J."/>
            <person name="Labutti K."/>
            <person name="Salamov A."/>
            <person name="Andreopoulos B."/>
            <person name="Baker S.E."/>
            <person name="Barry K."/>
            <person name="Bills G."/>
            <person name="Bluhm B.H."/>
            <person name="Cannon C."/>
            <person name="Castanera R."/>
            <person name="Culley D.E."/>
            <person name="Daum C."/>
            <person name="Ezra D."/>
            <person name="Gonzalez J.B."/>
            <person name="Henrissat B."/>
            <person name="Kuo A."/>
            <person name="Liang C."/>
            <person name="Lipzen A."/>
            <person name="Lutzoni F."/>
            <person name="Magnuson J."/>
            <person name="Mondo S."/>
            <person name="Nolan M."/>
            <person name="Ohm R."/>
            <person name="Pangilinan J."/>
            <person name="Park H.-J."/>
            <person name="Ramirez L."/>
            <person name="Alfaro M."/>
            <person name="Sun H."/>
            <person name="Tritt A."/>
            <person name="Yoshinaga Y."/>
            <person name="Zwiers L.-H."/>
            <person name="Turgeon B.G."/>
            <person name="Goodwin S.B."/>
            <person name="Spatafora J.W."/>
            <person name="Crous P.W."/>
            <person name="Grigoriev I.V."/>
        </authorList>
    </citation>
    <scope>NUCLEOTIDE SEQUENCE</scope>
    <source>
        <strain evidence="2">CBS 342.82</strain>
    </source>
</reference>
<proteinExistence type="predicted"/>
<protein>
    <recommendedName>
        <fullName evidence="3">Reverse transcriptase zinc-binding domain-containing protein</fullName>
    </recommendedName>
</protein>
<evidence type="ECO:0008006" key="3">
    <source>
        <dbReference type="Google" id="ProtNLM"/>
    </source>
</evidence>
<evidence type="ECO:0000313" key="1">
    <source>
        <dbReference type="Proteomes" id="UP000504637"/>
    </source>
</evidence>
<evidence type="ECO:0000313" key="2">
    <source>
        <dbReference type="RefSeq" id="XP_033454850.1"/>
    </source>
</evidence>
<dbReference type="RefSeq" id="XP_033454850.1">
    <property type="nucleotide sequence ID" value="XM_033602083.1"/>
</dbReference>
<organism evidence="2">
    <name type="scientific">Dissoconium aciculare CBS 342.82</name>
    <dbReference type="NCBI Taxonomy" id="1314786"/>
    <lineage>
        <taxon>Eukaryota</taxon>
        <taxon>Fungi</taxon>
        <taxon>Dikarya</taxon>
        <taxon>Ascomycota</taxon>
        <taxon>Pezizomycotina</taxon>
        <taxon>Dothideomycetes</taxon>
        <taxon>Dothideomycetidae</taxon>
        <taxon>Mycosphaerellales</taxon>
        <taxon>Dissoconiaceae</taxon>
        <taxon>Dissoconium</taxon>
    </lineage>
</organism>
<dbReference type="OrthoDB" id="3261222at2759"/>
<sequence length="73" mass="8181">LQVALPGRHTLQSYDAFTREEAGILAQARTGYTHLREYLACTHQADSATCECERGVESVNHVILHCPLWASQR</sequence>
<accession>A0A6J3LRB0</accession>
<reference evidence="2" key="3">
    <citation type="submission" date="2025-08" db="UniProtKB">
        <authorList>
            <consortium name="RefSeq"/>
        </authorList>
    </citation>
    <scope>IDENTIFICATION</scope>
    <source>
        <strain evidence="2">CBS 342.82</strain>
    </source>
</reference>